<protein>
    <submittedName>
        <fullName evidence="3">DUF4185 domain-containing protein</fullName>
    </submittedName>
</protein>
<dbReference type="Proteomes" id="UP001190336">
    <property type="component" value="Chromosome"/>
</dbReference>
<evidence type="ECO:0000259" key="2">
    <source>
        <dbReference type="Pfam" id="PF13810"/>
    </source>
</evidence>
<dbReference type="InterPro" id="IPR025442">
    <property type="entry name" value="DUF4185"/>
</dbReference>
<dbReference type="EMBL" id="OY726394">
    <property type="protein sequence ID" value="CAJ1505733.1"/>
    <property type="molecule type" value="Genomic_DNA"/>
</dbReference>
<accession>A0ABM9LW31</accession>
<gene>
    <name evidence="3" type="ORF">MU0083_003769</name>
</gene>
<reference evidence="3 4" key="1">
    <citation type="submission" date="2023-08" db="EMBL/GenBank/DDBJ databases">
        <authorList>
            <person name="Folkvardsen B D."/>
            <person name="Norman A."/>
        </authorList>
    </citation>
    <scope>NUCLEOTIDE SEQUENCE [LARGE SCALE GENOMIC DNA]</scope>
    <source>
        <strain evidence="3 4">Mu0083</strain>
    </source>
</reference>
<feature type="region of interest" description="Disordered" evidence="1">
    <location>
        <begin position="345"/>
        <end position="365"/>
    </location>
</feature>
<organism evidence="3 4">
    <name type="scientific">[Mycobacterium] kokjensenii</name>
    <dbReference type="NCBI Taxonomy" id="3064287"/>
    <lineage>
        <taxon>Bacteria</taxon>
        <taxon>Bacillati</taxon>
        <taxon>Actinomycetota</taxon>
        <taxon>Actinomycetes</taxon>
        <taxon>Mycobacteriales</taxon>
        <taxon>Mycobacteriaceae</taxon>
        <taxon>Mycolicibacter</taxon>
    </lineage>
</organism>
<evidence type="ECO:0000313" key="3">
    <source>
        <dbReference type="EMBL" id="CAJ1505733.1"/>
    </source>
</evidence>
<dbReference type="RefSeq" id="WP_308474419.1">
    <property type="nucleotide sequence ID" value="NZ_OY726394.1"/>
</dbReference>
<evidence type="ECO:0000313" key="4">
    <source>
        <dbReference type="Proteomes" id="UP001190336"/>
    </source>
</evidence>
<name>A0ABM9LW31_9MYCO</name>
<feature type="domain" description="DUF4185" evidence="2">
    <location>
        <begin position="13"/>
        <end position="335"/>
    </location>
</feature>
<proteinExistence type="predicted"/>
<dbReference type="Pfam" id="PF13810">
    <property type="entry name" value="DUF4185"/>
    <property type="match status" value="1"/>
</dbReference>
<keyword evidence="4" id="KW-1185">Reference proteome</keyword>
<sequence>MRNTPGKLTDVTGPGITDRWGVTCADLGASVLAPDGALVSVFGDTFAGPKVGHGDWRSPVVLIGTGDAAHPVRYRRAGGAEPDYARQLWHYRHREPSSRLDRSAISTVIPSDLLRVDQSLYLHAIVNRGFGNVAWTEIWRSDDSGIGWRNTGARFSARLHRGHAQCWSWDYDPDDGWVYVVSTGFQRDKGVILRRVRPAHLADPRKYSGWGYRDGRRAWGRTPVPITPPGERWGELTLRRLAPRTWVLGGFLASRYALGYRVLDAPNTDLAAAELQLPVVGCGWDDEDHAGGRVAQLYGGYVLPGSRVDRVGGVGLMVSQWNTAVGWPYRVMQFRATLTGGAARAAGARPTAGPGPRSGQTPENI</sequence>
<evidence type="ECO:0000256" key="1">
    <source>
        <dbReference type="SAM" id="MobiDB-lite"/>
    </source>
</evidence>
<feature type="compositionally biased region" description="Low complexity" evidence="1">
    <location>
        <begin position="345"/>
        <end position="357"/>
    </location>
</feature>